<dbReference type="Proteomes" id="UP000051580">
    <property type="component" value="Unassembled WGS sequence"/>
</dbReference>
<dbReference type="SUPFAM" id="SSF46785">
    <property type="entry name" value="Winged helix' DNA-binding domain"/>
    <property type="match status" value="1"/>
</dbReference>
<evidence type="ECO:0000259" key="6">
    <source>
        <dbReference type="Pfam" id="PF01628"/>
    </source>
</evidence>
<keyword evidence="8" id="KW-1185">Reference proteome</keyword>
<name>A0A0R1V2I2_9LACO</name>
<dbReference type="STRING" id="1423753.FD28_GL001722"/>
<comment type="caution">
    <text evidence="7">The sequence shown here is derived from an EMBL/GenBank/DDBJ whole genome shotgun (WGS) entry which is preliminary data.</text>
</comment>
<dbReference type="InterPro" id="IPR002571">
    <property type="entry name" value="HrcA"/>
</dbReference>
<dbReference type="InterPro" id="IPR023120">
    <property type="entry name" value="WHTH_transcript_rep_HrcA_IDD"/>
</dbReference>
<organism evidence="7 8">
    <name type="scientific">Levilactobacillus hammesii DSM 16381</name>
    <dbReference type="NCBI Taxonomy" id="1423753"/>
    <lineage>
        <taxon>Bacteria</taxon>
        <taxon>Bacillati</taxon>
        <taxon>Bacillota</taxon>
        <taxon>Bacilli</taxon>
        <taxon>Lactobacillales</taxon>
        <taxon>Lactobacillaceae</taxon>
        <taxon>Levilactobacillus</taxon>
    </lineage>
</organism>
<evidence type="ECO:0000256" key="2">
    <source>
        <dbReference type="ARBA" id="ARBA00023015"/>
    </source>
</evidence>
<evidence type="ECO:0000313" key="7">
    <source>
        <dbReference type="EMBL" id="KRL97635.1"/>
    </source>
</evidence>
<dbReference type="InterPro" id="IPR036388">
    <property type="entry name" value="WH-like_DNA-bd_sf"/>
</dbReference>
<dbReference type="AlphaFoldDB" id="A0A0R1V2I2"/>
<dbReference type="GO" id="GO:0045892">
    <property type="term" value="P:negative regulation of DNA-templated transcription"/>
    <property type="evidence" value="ECO:0007669"/>
    <property type="project" value="UniProtKB-UniRule"/>
</dbReference>
<keyword evidence="1 5" id="KW-0678">Repressor</keyword>
<dbReference type="PANTHER" id="PTHR34824:SF1">
    <property type="entry name" value="HEAT-INDUCIBLE TRANSCRIPTION REPRESSOR HRCA"/>
    <property type="match status" value="1"/>
</dbReference>
<dbReference type="Gene3D" id="1.10.10.10">
    <property type="entry name" value="Winged helix-like DNA-binding domain superfamily/Winged helix DNA-binding domain"/>
    <property type="match status" value="1"/>
</dbReference>
<dbReference type="PATRIC" id="fig|1423753.3.peg.1789"/>
<dbReference type="InterPro" id="IPR021153">
    <property type="entry name" value="HrcA_C"/>
</dbReference>
<dbReference type="EMBL" id="AZFS01000016">
    <property type="protein sequence ID" value="KRL97635.1"/>
    <property type="molecule type" value="Genomic_DNA"/>
</dbReference>
<evidence type="ECO:0000313" key="8">
    <source>
        <dbReference type="Proteomes" id="UP000051580"/>
    </source>
</evidence>
<evidence type="ECO:0000256" key="1">
    <source>
        <dbReference type="ARBA" id="ARBA00022491"/>
    </source>
</evidence>
<accession>A0A0R1V2I2</accession>
<dbReference type="InterPro" id="IPR029016">
    <property type="entry name" value="GAF-like_dom_sf"/>
</dbReference>
<dbReference type="Pfam" id="PF01628">
    <property type="entry name" value="HrcA"/>
    <property type="match status" value="1"/>
</dbReference>
<dbReference type="SUPFAM" id="SSF55781">
    <property type="entry name" value="GAF domain-like"/>
    <property type="match status" value="1"/>
</dbReference>
<dbReference type="GO" id="GO:0003677">
    <property type="term" value="F:DNA binding"/>
    <property type="evidence" value="ECO:0007669"/>
    <property type="project" value="InterPro"/>
</dbReference>
<dbReference type="Gene3D" id="3.30.390.60">
    <property type="entry name" value="Heat-inducible transcription repressor hrca homolog, domain 3"/>
    <property type="match status" value="1"/>
</dbReference>
<dbReference type="InterPro" id="IPR036390">
    <property type="entry name" value="WH_DNA-bd_sf"/>
</dbReference>
<dbReference type="PIRSF" id="PIRSF005485">
    <property type="entry name" value="HrcA"/>
    <property type="match status" value="1"/>
</dbReference>
<feature type="domain" description="Heat-inducible transcription repressor HrcA C-terminal" evidence="6">
    <location>
        <begin position="116"/>
        <end position="333"/>
    </location>
</feature>
<evidence type="ECO:0000256" key="4">
    <source>
        <dbReference type="ARBA" id="ARBA00023163"/>
    </source>
</evidence>
<dbReference type="Gene3D" id="3.30.450.40">
    <property type="match status" value="1"/>
</dbReference>
<evidence type="ECO:0000256" key="3">
    <source>
        <dbReference type="ARBA" id="ARBA00023016"/>
    </source>
</evidence>
<comment type="function">
    <text evidence="5">Negative regulator of class I heat shock genes (grpE-dnaK-dnaJ and groELS operons). Prevents heat-shock induction of these operons.</text>
</comment>
<dbReference type="HAMAP" id="MF_00081">
    <property type="entry name" value="HrcA"/>
    <property type="match status" value="1"/>
</dbReference>
<comment type="similarity">
    <text evidence="5">Belongs to the HrcA family.</text>
</comment>
<keyword evidence="3 5" id="KW-0346">Stress response</keyword>
<keyword evidence="2 5" id="KW-0805">Transcription regulation</keyword>
<reference evidence="7 8" key="1">
    <citation type="journal article" date="2015" name="Genome Announc.">
        <title>Expanding the biotechnology potential of lactobacilli through comparative genomics of 213 strains and associated genera.</title>
        <authorList>
            <person name="Sun Z."/>
            <person name="Harris H.M."/>
            <person name="McCann A."/>
            <person name="Guo C."/>
            <person name="Argimon S."/>
            <person name="Zhang W."/>
            <person name="Yang X."/>
            <person name="Jeffery I.B."/>
            <person name="Cooney J.C."/>
            <person name="Kagawa T.F."/>
            <person name="Liu W."/>
            <person name="Song Y."/>
            <person name="Salvetti E."/>
            <person name="Wrobel A."/>
            <person name="Rasinkangas P."/>
            <person name="Parkhill J."/>
            <person name="Rea M.C."/>
            <person name="O'Sullivan O."/>
            <person name="Ritari J."/>
            <person name="Douillard F.P."/>
            <person name="Paul Ross R."/>
            <person name="Yang R."/>
            <person name="Briner A.E."/>
            <person name="Felis G.E."/>
            <person name="de Vos W.M."/>
            <person name="Barrangou R."/>
            <person name="Klaenhammer T.R."/>
            <person name="Caufield P.W."/>
            <person name="Cui Y."/>
            <person name="Zhang H."/>
            <person name="O'Toole P.W."/>
        </authorList>
    </citation>
    <scope>NUCLEOTIDE SEQUENCE [LARGE SCALE GENOMIC DNA]</scope>
    <source>
        <strain evidence="7 8">DSM 16381</strain>
    </source>
</reference>
<keyword evidence="4 5" id="KW-0804">Transcription</keyword>
<evidence type="ECO:0000256" key="5">
    <source>
        <dbReference type="HAMAP-Rule" id="MF_00081"/>
    </source>
</evidence>
<proteinExistence type="inferred from homology"/>
<gene>
    <name evidence="5" type="primary">hrcA</name>
    <name evidence="7" type="ORF">FD28_GL001722</name>
</gene>
<dbReference type="NCBIfam" id="TIGR00331">
    <property type="entry name" value="hrcA"/>
    <property type="match status" value="1"/>
</dbReference>
<dbReference type="PANTHER" id="PTHR34824">
    <property type="entry name" value="HEAT-INDUCIBLE TRANSCRIPTION REPRESSOR HRCA"/>
    <property type="match status" value="1"/>
</dbReference>
<sequence>MISLSAKKGVIVMLSERQMMILRAVVRDFTNTGVPVGSKALAKQLPIHVSSATIRNEMAALEEQGLIKKTHSSSGRVPSVEGYRYYVDHLVKPDPLRPNDIDVIQSSLGGDFHKIDEIISQSATILSNLTSYTAFTLKPELKDSRLSGFRLVPLGKRQIMAILVTDSGDVENQTFDVAGDVDGEQLEAVVRLINDQLVGLTLPEVLKKLQAEIPVQIANYLQSPQGFLDIFGDVLTRAAQERFYVGGRLNLLNFSQDSDVDSLKSLYSLIDKTDDIASVLGQPSDKISVRIGNEMTNDALRNFSLITATYDVDQHGQGMIAILGPTRMPYSRMLGIVGAFREELAKKLLDYYRFYDE</sequence>
<protein>
    <recommendedName>
        <fullName evidence="5">Heat-inducible transcription repressor HrcA</fullName>
    </recommendedName>
</protein>